<dbReference type="SUPFAM" id="SSF48452">
    <property type="entry name" value="TPR-like"/>
    <property type="match status" value="1"/>
</dbReference>
<dbReference type="InterPro" id="IPR011990">
    <property type="entry name" value="TPR-like_helical_dom_sf"/>
</dbReference>
<accession>A0ABW3ZDK1</accession>
<name>A0ABW3ZDK1_9RHOB</name>
<reference evidence="3" key="1">
    <citation type="journal article" date="2019" name="Int. J. Syst. Evol. Microbiol.">
        <title>The Global Catalogue of Microorganisms (GCM) 10K type strain sequencing project: providing services to taxonomists for standard genome sequencing and annotation.</title>
        <authorList>
            <consortium name="The Broad Institute Genomics Platform"/>
            <consortium name="The Broad Institute Genome Sequencing Center for Infectious Disease"/>
            <person name="Wu L."/>
            <person name="Ma J."/>
        </authorList>
    </citation>
    <scope>NUCLEOTIDE SEQUENCE [LARGE SCALE GENOMIC DNA]</scope>
    <source>
        <strain evidence="3">CCUG 62953</strain>
    </source>
</reference>
<evidence type="ECO:0000313" key="3">
    <source>
        <dbReference type="Proteomes" id="UP001597135"/>
    </source>
</evidence>
<dbReference type="SMART" id="SM00028">
    <property type="entry name" value="TPR"/>
    <property type="match status" value="2"/>
</dbReference>
<organism evidence="2 3">
    <name type="scientific">Litorisediminicola beolgyonensis</name>
    <dbReference type="NCBI Taxonomy" id="1173614"/>
    <lineage>
        <taxon>Bacteria</taxon>
        <taxon>Pseudomonadati</taxon>
        <taxon>Pseudomonadota</taxon>
        <taxon>Alphaproteobacteria</taxon>
        <taxon>Rhodobacterales</taxon>
        <taxon>Paracoccaceae</taxon>
        <taxon>Litorisediminicola</taxon>
    </lineage>
</organism>
<dbReference type="EMBL" id="JBHTMU010000002">
    <property type="protein sequence ID" value="MFD1341183.1"/>
    <property type="molecule type" value="Genomic_DNA"/>
</dbReference>
<dbReference type="Gene3D" id="1.25.40.10">
    <property type="entry name" value="Tetratricopeptide repeat domain"/>
    <property type="match status" value="1"/>
</dbReference>
<sequence>MPGAFAAFSDTMRSTKDTANREYYPDDELLVAARIQFEERNFGRSYTMFKKALDVYPEDPAAWLGFAASADMLRRFDQSDYAYRKLQPVIGNRIEFLNNFGYSQLLRGNLRSARTYFVRAYELDPSNETAANNLELLRNSVTYPKRAPGDLRGI</sequence>
<evidence type="ECO:0008006" key="4">
    <source>
        <dbReference type="Google" id="ProtNLM"/>
    </source>
</evidence>
<gene>
    <name evidence="2" type="ORF">ACFQ4E_02000</name>
</gene>
<proteinExistence type="predicted"/>
<evidence type="ECO:0000256" key="1">
    <source>
        <dbReference type="PROSITE-ProRule" id="PRU00339"/>
    </source>
</evidence>
<dbReference type="InterPro" id="IPR019734">
    <property type="entry name" value="TPR_rpt"/>
</dbReference>
<feature type="repeat" description="TPR" evidence="1">
    <location>
        <begin position="94"/>
        <end position="127"/>
    </location>
</feature>
<comment type="caution">
    <text evidence="2">The sequence shown here is derived from an EMBL/GenBank/DDBJ whole genome shotgun (WGS) entry which is preliminary data.</text>
</comment>
<dbReference type="PROSITE" id="PS50005">
    <property type="entry name" value="TPR"/>
    <property type="match status" value="1"/>
</dbReference>
<protein>
    <recommendedName>
        <fullName evidence="4">Tetratricopeptide repeat protein</fullName>
    </recommendedName>
</protein>
<dbReference type="Proteomes" id="UP001597135">
    <property type="component" value="Unassembled WGS sequence"/>
</dbReference>
<keyword evidence="1" id="KW-0802">TPR repeat</keyword>
<keyword evidence="3" id="KW-1185">Reference proteome</keyword>
<evidence type="ECO:0000313" key="2">
    <source>
        <dbReference type="EMBL" id="MFD1341183.1"/>
    </source>
</evidence>